<keyword evidence="6 7" id="KW-0998">Cell outer membrane</keyword>
<gene>
    <name evidence="9" type="ORF">A8C56_08785</name>
</gene>
<name>A0A1A9I2Z7_9BACT</name>
<reference evidence="9 10" key="1">
    <citation type="submission" date="2016-05" db="EMBL/GenBank/DDBJ databases">
        <title>Niabella ginsenosidivorans BS26 whole genome sequencing.</title>
        <authorList>
            <person name="Im W.T."/>
            <person name="Siddiqi M.Z."/>
        </authorList>
    </citation>
    <scope>NUCLEOTIDE SEQUENCE [LARGE SCALE GENOMIC DNA]</scope>
    <source>
        <strain evidence="9 10">BS26</strain>
    </source>
</reference>
<dbReference type="AlphaFoldDB" id="A0A1A9I2Z7"/>
<dbReference type="NCBIfam" id="TIGR04057">
    <property type="entry name" value="SusC_RagA_signa"/>
    <property type="match status" value="1"/>
</dbReference>
<feature type="domain" description="TonB-dependent receptor plug" evidence="8">
    <location>
        <begin position="128"/>
        <end position="256"/>
    </location>
</feature>
<dbReference type="InterPro" id="IPR039426">
    <property type="entry name" value="TonB-dep_rcpt-like"/>
</dbReference>
<dbReference type="Proteomes" id="UP000077667">
    <property type="component" value="Chromosome"/>
</dbReference>
<organism evidence="9 10">
    <name type="scientific">Niabella ginsenosidivorans</name>
    <dbReference type="NCBI Taxonomy" id="1176587"/>
    <lineage>
        <taxon>Bacteria</taxon>
        <taxon>Pseudomonadati</taxon>
        <taxon>Bacteroidota</taxon>
        <taxon>Chitinophagia</taxon>
        <taxon>Chitinophagales</taxon>
        <taxon>Chitinophagaceae</taxon>
        <taxon>Niabella</taxon>
    </lineage>
</organism>
<dbReference type="PROSITE" id="PS52016">
    <property type="entry name" value="TONB_DEPENDENT_REC_3"/>
    <property type="match status" value="1"/>
</dbReference>
<evidence type="ECO:0000259" key="8">
    <source>
        <dbReference type="Pfam" id="PF07715"/>
    </source>
</evidence>
<dbReference type="InterPro" id="IPR023997">
    <property type="entry name" value="TonB-dep_OMP_SusC/RagA_CS"/>
</dbReference>
<sequence length="1129" mass="122771">MKKKKKEHKAAGAKSAVFPRFIHFFMLMGLLSGLPVQAQTLQVTGTVTNEENEPLIGVNVSVKGAQATTTDSLGHYSIPVPKGSLISFSHTGYGSLEKEPAGSVLDVQLQSSSTMMEEVQVGYTRLRKSDLTGAVSSVKASELNLSSPTVSQALVGKVAGVQVSQVSGAPNSGTKIRVRGVGSINASSEPLYVIDGYPMGGNISSGPGNSGNSASGYNPNTSNNDIFINPEDIESIEILKDAASAAIYGSRAAAGVVLITTKRGKEGKGKFEYDYQVGINQLEHKVKLLDADGFARLFVDGRNLAYRDILVAKGIQWNDAFYSDDNATRVAKAGASNAASVTMINSLYDFANQKALKSPVNTDWQDELYRNALNQRHNISFSGGNKSVRYMLSAGYQNQDGIIISTNMQKINLRANIDADISKKFKVGTNIFVTNTNSKEVEEGRFDHGAILAALVYMPIFPVYNDDGSLALGLPSQPIDGYTHSFQGIENPVALATKIKITRKGTRGTYGMYGQYEILPDLNAKINLNAQTYTEKYDYYYPTDLSSGANPPNSAQAIAAANATAEFLDTKDVLGEFTLNYKRQFSKHSFDVLAGSSAQQGTQDIVAVNAKGFSNNYIPEITAKGAEAANFTLIAPTGKSTTTMLSYFSRVIYNYDRRYFLMASYRRDASSRFGSENRWGQFPSVSAGWALSNEDFYHDWLGEGSSLKLRASWGLTGNNNIGNYNYEQAVSSAGGAVIGGTVYNSIAVSNIADPKLGWESTSSFNFGLDAALLKSRLFVILNYYLSKSYDLLYNQSISALSGFTTIMTNLPNSNIRNKGFDLQMDARIIQKRDFNLGFSGNITANRNKVVSLGSASELYAQGAERPYNTHVTRVGAPVGMFYGLTVAGMVREKDMPGINADRQVYLANGNKFPAGYKLAGVPISTYSSTPLGPGDLYFVDKNGDGVINDNDKDIIGTPYPDFTYGFNVSANYKRIDFSASFNGSQGNQVLDGQDYYIRNFEGSGNNYAVTDNRYRSEAEPGDGHEYRASRGGTQSNSTRLSTFYLQDGSFFRCTNISLGYTFNTAGALKRAGISGLRWYVGVDNAFTITKYLGYNPEVDYNDGQNYRSGVDYGKYPLVRAYNTGIKVQF</sequence>
<dbReference type="OrthoDB" id="9768177at2"/>
<evidence type="ECO:0000256" key="3">
    <source>
        <dbReference type="ARBA" id="ARBA00022452"/>
    </source>
</evidence>
<evidence type="ECO:0000313" key="9">
    <source>
        <dbReference type="EMBL" id="ANH81061.1"/>
    </source>
</evidence>
<evidence type="ECO:0000256" key="4">
    <source>
        <dbReference type="ARBA" id="ARBA00022692"/>
    </source>
</evidence>
<dbReference type="SUPFAM" id="SSF56935">
    <property type="entry name" value="Porins"/>
    <property type="match status" value="1"/>
</dbReference>
<evidence type="ECO:0000256" key="7">
    <source>
        <dbReference type="PROSITE-ProRule" id="PRU01360"/>
    </source>
</evidence>
<dbReference type="InterPro" id="IPR037066">
    <property type="entry name" value="Plug_dom_sf"/>
</dbReference>
<dbReference type="GO" id="GO:0009279">
    <property type="term" value="C:cell outer membrane"/>
    <property type="evidence" value="ECO:0007669"/>
    <property type="project" value="UniProtKB-SubCell"/>
</dbReference>
<dbReference type="InterPro" id="IPR023996">
    <property type="entry name" value="TonB-dep_OMP_SusC/RagA"/>
</dbReference>
<dbReference type="KEGG" id="nia:A8C56_08785"/>
<keyword evidence="10" id="KW-1185">Reference proteome</keyword>
<dbReference type="InterPro" id="IPR008969">
    <property type="entry name" value="CarboxyPept-like_regulatory"/>
</dbReference>
<proteinExistence type="inferred from homology"/>
<comment type="similarity">
    <text evidence="7">Belongs to the TonB-dependent receptor family.</text>
</comment>
<dbReference type="Gene3D" id="2.170.130.10">
    <property type="entry name" value="TonB-dependent receptor, plug domain"/>
    <property type="match status" value="1"/>
</dbReference>
<dbReference type="SUPFAM" id="SSF49464">
    <property type="entry name" value="Carboxypeptidase regulatory domain-like"/>
    <property type="match status" value="1"/>
</dbReference>
<comment type="subcellular location">
    <subcellularLocation>
        <location evidence="1 7">Cell outer membrane</location>
        <topology evidence="1 7">Multi-pass membrane protein</topology>
    </subcellularLocation>
</comment>
<dbReference type="Gene3D" id="2.60.40.1120">
    <property type="entry name" value="Carboxypeptidase-like, regulatory domain"/>
    <property type="match status" value="1"/>
</dbReference>
<evidence type="ECO:0000256" key="1">
    <source>
        <dbReference type="ARBA" id="ARBA00004571"/>
    </source>
</evidence>
<dbReference type="STRING" id="1176587.A8C56_08785"/>
<evidence type="ECO:0000256" key="5">
    <source>
        <dbReference type="ARBA" id="ARBA00023136"/>
    </source>
</evidence>
<dbReference type="Pfam" id="PF13715">
    <property type="entry name" value="CarbopepD_reg_2"/>
    <property type="match status" value="1"/>
</dbReference>
<dbReference type="InterPro" id="IPR036942">
    <property type="entry name" value="Beta-barrel_TonB_sf"/>
</dbReference>
<dbReference type="InterPro" id="IPR012910">
    <property type="entry name" value="Plug_dom"/>
</dbReference>
<accession>A0A1A9I2Z7</accession>
<protein>
    <submittedName>
        <fullName evidence="9">SusC/RagA family protein</fullName>
    </submittedName>
</protein>
<dbReference type="Pfam" id="PF07715">
    <property type="entry name" value="Plug"/>
    <property type="match status" value="1"/>
</dbReference>
<evidence type="ECO:0000256" key="2">
    <source>
        <dbReference type="ARBA" id="ARBA00022448"/>
    </source>
</evidence>
<evidence type="ECO:0000313" key="10">
    <source>
        <dbReference type="Proteomes" id="UP000077667"/>
    </source>
</evidence>
<keyword evidence="3 7" id="KW-1134">Transmembrane beta strand</keyword>
<dbReference type="RefSeq" id="WP_067754645.1">
    <property type="nucleotide sequence ID" value="NZ_CP015772.1"/>
</dbReference>
<dbReference type="NCBIfam" id="TIGR04056">
    <property type="entry name" value="OMP_RagA_SusC"/>
    <property type="match status" value="1"/>
</dbReference>
<keyword evidence="5 7" id="KW-0472">Membrane</keyword>
<dbReference type="Gene3D" id="2.40.170.20">
    <property type="entry name" value="TonB-dependent receptor, beta-barrel domain"/>
    <property type="match status" value="1"/>
</dbReference>
<evidence type="ECO:0000256" key="6">
    <source>
        <dbReference type="ARBA" id="ARBA00023237"/>
    </source>
</evidence>
<keyword evidence="2 7" id="KW-0813">Transport</keyword>
<keyword evidence="4 7" id="KW-0812">Transmembrane</keyword>
<dbReference type="EMBL" id="CP015772">
    <property type="protein sequence ID" value="ANH81061.1"/>
    <property type="molecule type" value="Genomic_DNA"/>
</dbReference>